<dbReference type="SUPFAM" id="SSF48452">
    <property type="entry name" value="TPR-like"/>
    <property type="match status" value="2"/>
</dbReference>
<gene>
    <name evidence="5" type="ORF">DXV75_00320</name>
</gene>
<dbReference type="PANTHER" id="PTHR45138">
    <property type="entry name" value="REGULATORY COMPONENTS OF SENSORY TRANSDUCTION SYSTEM"/>
    <property type="match status" value="1"/>
</dbReference>
<evidence type="ECO:0000259" key="4">
    <source>
        <dbReference type="PROSITE" id="PS50887"/>
    </source>
</evidence>
<dbReference type="PROSITE" id="PS50293">
    <property type="entry name" value="TPR_REGION"/>
    <property type="match status" value="1"/>
</dbReference>
<dbReference type="Pfam" id="PF00990">
    <property type="entry name" value="GGDEF"/>
    <property type="match status" value="1"/>
</dbReference>
<dbReference type="InterPro" id="IPR000160">
    <property type="entry name" value="GGDEF_dom"/>
</dbReference>
<evidence type="ECO:0000256" key="2">
    <source>
        <dbReference type="ARBA" id="ARBA00034247"/>
    </source>
</evidence>
<comment type="caution">
    <text evidence="5">The sequence shown here is derived from an EMBL/GenBank/DDBJ whole genome shotgun (WGS) entry which is preliminary data.</text>
</comment>
<dbReference type="Gene3D" id="1.25.40.10">
    <property type="entry name" value="Tetratricopeptide repeat domain"/>
    <property type="match status" value="2"/>
</dbReference>
<dbReference type="SUPFAM" id="SSF55073">
    <property type="entry name" value="Nucleotide cyclase"/>
    <property type="match status" value="1"/>
</dbReference>
<proteinExistence type="predicted"/>
<dbReference type="InterPro" id="IPR019734">
    <property type="entry name" value="TPR_rpt"/>
</dbReference>
<dbReference type="Gene3D" id="3.30.70.270">
    <property type="match status" value="1"/>
</dbReference>
<dbReference type="GO" id="GO:0052621">
    <property type="term" value="F:diguanylate cyclase activity"/>
    <property type="evidence" value="ECO:0007669"/>
    <property type="project" value="UniProtKB-EC"/>
</dbReference>
<dbReference type="GO" id="GO:0043709">
    <property type="term" value="P:cell adhesion involved in single-species biofilm formation"/>
    <property type="evidence" value="ECO:0007669"/>
    <property type="project" value="TreeGrafter"/>
</dbReference>
<keyword evidence="6" id="KW-1185">Reference proteome</keyword>
<dbReference type="RefSeq" id="WP_115591240.1">
    <property type="nucleotide sequence ID" value="NZ_QRHA01000001.1"/>
</dbReference>
<dbReference type="InterPro" id="IPR029787">
    <property type="entry name" value="Nucleotide_cyclase"/>
</dbReference>
<dbReference type="AlphaFoldDB" id="A0A3D8MDM5"/>
<evidence type="ECO:0000313" key="5">
    <source>
        <dbReference type="EMBL" id="RDV28949.1"/>
    </source>
</evidence>
<dbReference type="InterPro" id="IPR050469">
    <property type="entry name" value="Diguanylate_Cyclase"/>
</dbReference>
<protein>
    <recommendedName>
        <fullName evidence="1">diguanylate cyclase</fullName>
        <ecNumber evidence="1">2.7.7.65</ecNumber>
    </recommendedName>
</protein>
<name>A0A3D8MDM5_9ALTE</name>
<dbReference type="CDD" id="cd01949">
    <property type="entry name" value="GGDEF"/>
    <property type="match status" value="1"/>
</dbReference>
<dbReference type="GO" id="GO:0005886">
    <property type="term" value="C:plasma membrane"/>
    <property type="evidence" value="ECO:0007669"/>
    <property type="project" value="TreeGrafter"/>
</dbReference>
<dbReference type="Pfam" id="PF13424">
    <property type="entry name" value="TPR_12"/>
    <property type="match status" value="1"/>
</dbReference>
<evidence type="ECO:0000313" key="6">
    <source>
        <dbReference type="Proteomes" id="UP000256561"/>
    </source>
</evidence>
<dbReference type="SMART" id="SM00028">
    <property type="entry name" value="TPR"/>
    <property type="match status" value="6"/>
</dbReference>
<dbReference type="PROSITE" id="PS50887">
    <property type="entry name" value="GGDEF"/>
    <property type="match status" value="1"/>
</dbReference>
<dbReference type="InterPro" id="IPR043128">
    <property type="entry name" value="Rev_trsase/Diguanyl_cyclase"/>
</dbReference>
<dbReference type="OrthoDB" id="9813903at2"/>
<keyword evidence="3" id="KW-0802">TPR repeat</keyword>
<accession>A0A3D8MDM5</accession>
<organism evidence="5 6">
    <name type="scientific">Alteromonas aestuariivivens</name>
    <dbReference type="NCBI Taxonomy" id="1938339"/>
    <lineage>
        <taxon>Bacteria</taxon>
        <taxon>Pseudomonadati</taxon>
        <taxon>Pseudomonadota</taxon>
        <taxon>Gammaproteobacteria</taxon>
        <taxon>Alteromonadales</taxon>
        <taxon>Alteromonadaceae</taxon>
        <taxon>Alteromonas/Salinimonas group</taxon>
        <taxon>Alteromonas</taxon>
    </lineage>
</organism>
<dbReference type="InterPro" id="IPR011990">
    <property type="entry name" value="TPR-like_helical_dom_sf"/>
</dbReference>
<evidence type="ECO:0000256" key="1">
    <source>
        <dbReference type="ARBA" id="ARBA00012528"/>
    </source>
</evidence>
<dbReference type="EC" id="2.7.7.65" evidence="1"/>
<dbReference type="SMART" id="SM00267">
    <property type="entry name" value="GGDEF"/>
    <property type="match status" value="1"/>
</dbReference>
<sequence length="723" mass="80855">MTLLKLPAVWVKSLICALLLVLYYPAGASSAEDSSLIGRTQAARQQGNMDLADHLATQLFQSAQPQNNPALKADALYQQARNAMERNLYPQALALLDEAASLYKISENPKKLGHAHRQLGLTYRYLVNYPEALKQLNLSLQLFQQVGDPSSISSARSSLGVVLEKMGRYEEAIEEHHLALELNYKLGDKSGVASALYNLGHLRANLGDDQQALAYFQDALKLDKEAGNLKDIAYSEHKVGFMLLKLKNYPAAKQHIQEALKLFRQIQAPRDIDWALTTLARLEMLQDNLSEATEIIEGVISRSEQQGYLSLLVDAYLVAAELAYRQEKYDNAAHYITAGIAQAQQNQESSQEAELAAVGVKVFEQTGDIHQAFSMLSRQKQLEDNILNNERLKAVAQLQARTEFVRRAHQIELLEKEKALQQAIIEQDQLSRNLWTIVIIATLILSVSLYIRILQSRANHKLTQQVALRTRELSEKNTQLEQAFQQVEHISLTDPLTGLKNRRFLENQIQADLNHSVRLYQDWLNGKSHQPQQADIVVFVIDMDNFKAVNDTFGHNAGDNVLRQLATRLKSVFRESDYLVRWGGEEFVAVARFIARRDAPVLAQRLIEAVAGSPFELSAGHTEAQTCSIGFACYPASPKQSGYLSFDDLIGLADHCLYAAKSEGKNTWVGIDTVNSELPAQGPLTPAQFDALIENKKLILRRPFALAARKAETLPEVARADLQ</sequence>
<feature type="domain" description="GGDEF" evidence="4">
    <location>
        <begin position="534"/>
        <end position="673"/>
    </location>
</feature>
<feature type="repeat" description="TPR" evidence="3">
    <location>
        <begin position="153"/>
        <end position="186"/>
    </location>
</feature>
<feature type="repeat" description="TPR" evidence="3">
    <location>
        <begin position="193"/>
        <end position="226"/>
    </location>
</feature>
<dbReference type="NCBIfam" id="TIGR00254">
    <property type="entry name" value="GGDEF"/>
    <property type="match status" value="1"/>
</dbReference>
<evidence type="ECO:0000256" key="3">
    <source>
        <dbReference type="PROSITE-ProRule" id="PRU00339"/>
    </source>
</evidence>
<dbReference type="GO" id="GO:1902201">
    <property type="term" value="P:negative regulation of bacterial-type flagellum-dependent cell motility"/>
    <property type="evidence" value="ECO:0007669"/>
    <property type="project" value="TreeGrafter"/>
</dbReference>
<comment type="catalytic activity">
    <reaction evidence="2">
        <text>2 GTP = 3',3'-c-di-GMP + 2 diphosphate</text>
        <dbReference type="Rhea" id="RHEA:24898"/>
        <dbReference type="ChEBI" id="CHEBI:33019"/>
        <dbReference type="ChEBI" id="CHEBI:37565"/>
        <dbReference type="ChEBI" id="CHEBI:58805"/>
        <dbReference type="EC" id="2.7.7.65"/>
    </reaction>
</comment>
<dbReference type="Proteomes" id="UP000256561">
    <property type="component" value="Unassembled WGS sequence"/>
</dbReference>
<reference evidence="6" key="1">
    <citation type="submission" date="2018-08" db="EMBL/GenBank/DDBJ databases">
        <authorList>
            <person name="Zhang J."/>
            <person name="Du Z.-J."/>
        </authorList>
    </citation>
    <scope>NUCLEOTIDE SEQUENCE [LARGE SCALE GENOMIC DNA]</scope>
    <source>
        <strain evidence="6">KCTC 52655</strain>
    </source>
</reference>
<dbReference type="EMBL" id="QRHA01000001">
    <property type="protein sequence ID" value="RDV28949.1"/>
    <property type="molecule type" value="Genomic_DNA"/>
</dbReference>
<dbReference type="PANTHER" id="PTHR45138:SF9">
    <property type="entry name" value="DIGUANYLATE CYCLASE DGCM-RELATED"/>
    <property type="match status" value="1"/>
</dbReference>
<dbReference type="PROSITE" id="PS50005">
    <property type="entry name" value="TPR"/>
    <property type="match status" value="2"/>
</dbReference>